<proteinExistence type="predicted"/>
<dbReference type="RefSeq" id="WP_166208375.1">
    <property type="nucleotide sequence ID" value="NZ_CP088288.1"/>
</dbReference>
<evidence type="ECO:0000313" key="1">
    <source>
        <dbReference type="EMBL" id="NVI47629.1"/>
    </source>
</evidence>
<protein>
    <submittedName>
        <fullName evidence="1">Uncharacterized protein</fullName>
    </submittedName>
</protein>
<gene>
    <name evidence="1" type="ORF">HAP48_032685</name>
</gene>
<dbReference type="EMBL" id="JAAOLE020000001">
    <property type="protein sequence ID" value="NVI47629.1"/>
    <property type="molecule type" value="Genomic_DNA"/>
</dbReference>
<sequence>MSATQLRQMFDRASQFCEAHFAAFGEITPMWHAVTSSGETIIEQHPGYLGKDIAMVVIRAFFDAKDVVRYVYIGEAWTLDRMIEPGEQEAIMRDGLTNHPDRVEIVQLQGEDHECGQIMGQRKIIRPESGRPYLGPLQMVIDLPFVPDGATMQSEGRMVGVLPARGMRQ</sequence>
<reference evidence="1" key="1">
    <citation type="submission" date="2020-06" db="EMBL/GenBank/DDBJ databases">
        <title>Whole Genome Sequence of Bradyrhizobium sp. Strain 1S1.</title>
        <authorList>
            <person name="Bromfield E.S.P."/>
            <person name="Cloutier S."/>
        </authorList>
    </citation>
    <scope>NUCLEOTIDE SEQUENCE [LARGE SCALE GENOMIC DNA]</scope>
    <source>
        <strain evidence="1">1S1</strain>
    </source>
</reference>
<accession>A0A973W5V5</accession>
<organism evidence="1">
    <name type="scientific">Bradyrhizobium septentrionale</name>
    <dbReference type="NCBI Taxonomy" id="1404411"/>
    <lineage>
        <taxon>Bacteria</taxon>
        <taxon>Pseudomonadati</taxon>
        <taxon>Pseudomonadota</taxon>
        <taxon>Alphaproteobacteria</taxon>
        <taxon>Hyphomicrobiales</taxon>
        <taxon>Nitrobacteraceae</taxon>
        <taxon>Bradyrhizobium</taxon>
    </lineage>
</organism>
<name>A0A973W5V5_9BRAD</name>
<comment type="caution">
    <text evidence="1">The sequence shown here is derived from an EMBL/GenBank/DDBJ whole genome shotgun (WGS) entry which is preliminary data.</text>
</comment>
<dbReference type="AlphaFoldDB" id="A0A973W5V5"/>